<feature type="domain" description="SWIM-type" evidence="5">
    <location>
        <begin position="427"/>
        <end position="469"/>
    </location>
</feature>
<keyword evidence="1" id="KW-0479">Metal-binding</keyword>
<dbReference type="AlphaFoldDB" id="R0HSG2"/>
<reference evidence="7" key="1">
    <citation type="journal article" date="2013" name="Nat. Genet.">
        <title>The Capsella rubella genome and the genomic consequences of rapid mating system evolution.</title>
        <authorList>
            <person name="Slotte T."/>
            <person name="Hazzouri K.M."/>
            <person name="Agren J.A."/>
            <person name="Koenig D."/>
            <person name="Maumus F."/>
            <person name="Guo Y.L."/>
            <person name="Steige K."/>
            <person name="Platts A.E."/>
            <person name="Escobar J.S."/>
            <person name="Newman L.K."/>
            <person name="Wang W."/>
            <person name="Mandakova T."/>
            <person name="Vello E."/>
            <person name="Smith L.M."/>
            <person name="Henz S.R."/>
            <person name="Steffen J."/>
            <person name="Takuno S."/>
            <person name="Brandvain Y."/>
            <person name="Coop G."/>
            <person name="Andolfatto P."/>
            <person name="Hu T.T."/>
            <person name="Blanchette M."/>
            <person name="Clark R.M."/>
            <person name="Quesneville H."/>
            <person name="Nordborg M."/>
            <person name="Gaut B.S."/>
            <person name="Lysak M.A."/>
            <person name="Jenkins J."/>
            <person name="Grimwood J."/>
            <person name="Chapman J."/>
            <person name="Prochnik S."/>
            <person name="Shu S."/>
            <person name="Rokhsar D."/>
            <person name="Schmutz J."/>
            <person name="Weigel D."/>
            <person name="Wright S.I."/>
        </authorList>
    </citation>
    <scope>NUCLEOTIDE SEQUENCE [LARGE SCALE GENOMIC DNA]</scope>
    <source>
        <strain evidence="7">cv. Monte Gargano</strain>
    </source>
</reference>
<dbReference type="Pfam" id="PF03108">
    <property type="entry name" value="DBD_Tnp_Mut"/>
    <property type="match status" value="1"/>
</dbReference>
<protein>
    <recommendedName>
        <fullName evidence="5">SWIM-type domain-containing protein</fullName>
    </recommendedName>
</protein>
<dbReference type="InterPro" id="IPR004332">
    <property type="entry name" value="Transposase_MuDR"/>
</dbReference>
<dbReference type="InterPro" id="IPR007527">
    <property type="entry name" value="Znf_SWIM"/>
</dbReference>
<evidence type="ECO:0000256" key="1">
    <source>
        <dbReference type="ARBA" id="ARBA00022723"/>
    </source>
</evidence>
<evidence type="ECO:0000313" key="7">
    <source>
        <dbReference type="Proteomes" id="UP000029121"/>
    </source>
</evidence>
<name>R0HSG2_9BRAS</name>
<keyword evidence="7" id="KW-1185">Reference proteome</keyword>
<keyword evidence="3" id="KW-0862">Zinc</keyword>
<keyword evidence="2 4" id="KW-0863">Zinc-finger</keyword>
<dbReference type="PROSITE" id="PS50966">
    <property type="entry name" value="ZF_SWIM"/>
    <property type="match status" value="1"/>
</dbReference>
<organism evidence="6 7">
    <name type="scientific">Capsella rubella</name>
    <dbReference type="NCBI Taxonomy" id="81985"/>
    <lineage>
        <taxon>Eukaryota</taxon>
        <taxon>Viridiplantae</taxon>
        <taxon>Streptophyta</taxon>
        <taxon>Embryophyta</taxon>
        <taxon>Tracheophyta</taxon>
        <taxon>Spermatophyta</taxon>
        <taxon>Magnoliopsida</taxon>
        <taxon>eudicotyledons</taxon>
        <taxon>Gunneridae</taxon>
        <taxon>Pentapetalae</taxon>
        <taxon>rosids</taxon>
        <taxon>malvids</taxon>
        <taxon>Brassicales</taxon>
        <taxon>Brassicaceae</taxon>
        <taxon>Camelineae</taxon>
        <taxon>Capsella</taxon>
    </lineage>
</organism>
<evidence type="ECO:0000259" key="5">
    <source>
        <dbReference type="PROSITE" id="PS50966"/>
    </source>
</evidence>
<feature type="non-terminal residue" evidence="6">
    <location>
        <position position="1"/>
    </location>
</feature>
<accession>R0HSG2</accession>
<dbReference type="InterPro" id="IPR018289">
    <property type="entry name" value="MULE_transposase_dom"/>
</dbReference>
<dbReference type="PANTHER" id="PTHR31973">
    <property type="entry name" value="POLYPROTEIN, PUTATIVE-RELATED"/>
    <property type="match status" value="1"/>
</dbReference>
<dbReference type="EMBL" id="KB870808">
    <property type="protein sequence ID" value="EOA28310.1"/>
    <property type="molecule type" value="Genomic_DNA"/>
</dbReference>
<dbReference type="eggNOG" id="ENOG502RJNC">
    <property type="taxonomic scope" value="Eukaryota"/>
</dbReference>
<dbReference type="STRING" id="81985.R0HSG2"/>
<dbReference type="Proteomes" id="UP000029121">
    <property type="component" value="Unassembled WGS sequence"/>
</dbReference>
<dbReference type="PANTHER" id="PTHR31973:SF187">
    <property type="entry name" value="MUTATOR TRANSPOSASE MUDRA PROTEIN"/>
    <property type="match status" value="1"/>
</dbReference>
<dbReference type="GO" id="GO:0008270">
    <property type="term" value="F:zinc ion binding"/>
    <property type="evidence" value="ECO:0007669"/>
    <property type="project" value="UniProtKB-KW"/>
</dbReference>
<evidence type="ECO:0000256" key="4">
    <source>
        <dbReference type="PROSITE-ProRule" id="PRU00325"/>
    </source>
</evidence>
<evidence type="ECO:0000256" key="2">
    <source>
        <dbReference type="ARBA" id="ARBA00022771"/>
    </source>
</evidence>
<sequence length="576" mass="65188">FLRRALKDADYEGDDVFVGRLYKDKEDCTTKLAIHAIRRKFHFICATSRPTVVAAVCVSDTCPWRVYATKLEDSERFEVRTAILHHTCSVDARGDFHKMASTAVIGKLMRTKYMGVGRGPRPNELRKILRQEFSLNVSYWKAWRAREIAMDNAMGSAMGSYALIQPYFKLLVEVNPGSLVYLETAPGSDGVERFKFLFFALSACIKGFEFMRKVIVIDGTHLRGRYGGCLIAASAQDANFQVFPIAFGIVNSENDEAWTWFMEKLSEAIPDDPDLVIVSDRHSSIYSSIRKSEALSCLVSSAARAYRLSDFNKLFGEIRVMNPTCADYLTGIGFKHWTRSHFVGERYNVMTSNIAESLNNVLTMARDYPVISILETIRTTLVTWFALRREAARVEDNILPPKVNEMVIDNYEAGSGFMVMKIGDGQYKVHDDADSAFVVHLWERTCTCCEFQMLTIPSTHAIAAAIREGVRVDTLVGVSHTVPHLRACYAEMIMPVPDMENLAPSPSDVGGGNLAPPFMRRPPGRPRRRRLFSRGEFRGTTRRRCTRCRTLGHNRATCRGPFPVTFFEMLFELDWE</sequence>
<evidence type="ECO:0000313" key="6">
    <source>
        <dbReference type="EMBL" id="EOA28310.1"/>
    </source>
</evidence>
<proteinExistence type="predicted"/>
<dbReference type="Pfam" id="PF10551">
    <property type="entry name" value="MULE"/>
    <property type="match status" value="1"/>
</dbReference>
<evidence type="ECO:0000256" key="3">
    <source>
        <dbReference type="ARBA" id="ARBA00022833"/>
    </source>
</evidence>
<dbReference type="InterPro" id="IPR006564">
    <property type="entry name" value="Znf_PMZ"/>
</dbReference>
<gene>
    <name evidence="6" type="ORF">CARUB_v10024509mg</name>
</gene>
<dbReference type="SMART" id="SM00575">
    <property type="entry name" value="ZnF_PMZ"/>
    <property type="match status" value="1"/>
</dbReference>